<keyword evidence="6 8" id="KW-0732">Signal</keyword>
<feature type="signal peptide" evidence="8">
    <location>
        <begin position="1"/>
        <end position="28"/>
    </location>
</feature>
<evidence type="ECO:0000256" key="1">
    <source>
        <dbReference type="ARBA" id="ARBA00003489"/>
    </source>
</evidence>
<keyword evidence="7" id="KW-0574">Periplasm</keyword>
<comment type="subcellular location">
    <subcellularLocation>
        <location evidence="2">Periplasm</location>
    </subcellularLocation>
</comment>
<gene>
    <name evidence="10" type="ORF">DES47_11447</name>
</gene>
<reference evidence="10 11" key="1">
    <citation type="submission" date="2019-03" db="EMBL/GenBank/DDBJ databases">
        <title>Genomic Encyclopedia of Type Strains, Phase IV (KMG-IV): sequencing the most valuable type-strain genomes for metagenomic binning, comparative biology and taxonomic classification.</title>
        <authorList>
            <person name="Goeker M."/>
        </authorList>
    </citation>
    <scope>NUCLEOTIDE SEQUENCE [LARGE SCALE GENOMIC DNA]</scope>
    <source>
        <strain evidence="10 11">DSM 16998</strain>
    </source>
</reference>
<dbReference type="GO" id="GO:0030288">
    <property type="term" value="C:outer membrane-bounded periplasmic space"/>
    <property type="evidence" value="ECO:0007669"/>
    <property type="project" value="TreeGrafter"/>
</dbReference>
<proteinExistence type="inferred from homology"/>
<comment type="function">
    <text evidence="1">Part of the ABC transporter complex GsiABCD involved in glutathione import. Binds glutathione.</text>
</comment>
<dbReference type="GO" id="GO:0042938">
    <property type="term" value="P:dipeptide transport"/>
    <property type="evidence" value="ECO:0007669"/>
    <property type="project" value="TreeGrafter"/>
</dbReference>
<dbReference type="Proteomes" id="UP000295361">
    <property type="component" value="Unassembled WGS sequence"/>
</dbReference>
<evidence type="ECO:0000256" key="7">
    <source>
        <dbReference type="ARBA" id="ARBA00022764"/>
    </source>
</evidence>
<dbReference type="InterPro" id="IPR000914">
    <property type="entry name" value="SBP_5_dom"/>
</dbReference>
<accession>A0A4R6QFL3</accession>
<dbReference type="InterPro" id="IPR039424">
    <property type="entry name" value="SBP_5"/>
</dbReference>
<dbReference type="SUPFAM" id="SSF53850">
    <property type="entry name" value="Periplasmic binding protein-like II"/>
    <property type="match status" value="1"/>
</dbReference>
<keyword evidence="11" id="KW-1185">Reference proteome</keyword>
<dbReference type="Gene3D" id="3.90.76.10">
    <property type="entry name" value="Dipeptide-binding Protein, Domain 1"/>
    <property type="match status" value="1"/>
</dbReference>
<comment type="similarity">
    <text evidence="3">Belongs to the bacterial solute-binding protein 5 family.</text>
</comment>
<dbReference type="PANTHER" id="PTHR30290:SF32">
    <property type="entry name" value="GLUTATHIONE-BINDING PROTEIN GSIB"/>
    <property type="match status" value="1"/>
</dbReference>
<evidence type="ECO:0000256" key="5">
    <source>
        <dbReference type="ARBA" id="ARBA00022448"/>
    </source>
</evidence>
<dbReference type="GO" id="GO:1904680">
    <property type="term" value="F:peptide transmembrane transporter activity"/>
    <property type="evidence" value="ECO:0007669"/>
    <property type="project" value="TreeGrafter"/>
</dbReference>
<dbReference type="Gene3D" id="3.40.190.10">
    <property type="entry name" value="Periplasmic binding protein-like II"/>
    <property type="match status" value="1"/>
</dbReference>
<dbReference type="OrthoDB" id="9801799at2"/>
<evidence type="ECO:0000256" key="4">
    <source>
        <dbReference type="ARBA" id="ARBA00017393"/>
    </source>
</evidence>
<evidence type="ECO:0000256" key="3">
    <source>
        <dbReference type="ARBA" id="ARBA00005695"/>
    </source>
</evidence>
<keyword evidence="5" id="KW-0813">Transport</keyword>
<name>A0A4R6QFL3_9BURK</name>
<dbReference type="FunCoup" id="A0A4R6QFL3">
    <property type="interactions" value="168"/>
</dbReference>
<evidence type="ECO:0000313" key="11">
    <source>
        <dbReference type="Proteomes" id="UP000295361"/>
    </source>
</evidence>
<dbReference type="Pfam" id="PF00496">
    <property type="entry name" value="SBP_bac_5"/>
    <property type="match status" value="1"/>
</dbReference>
<dbReference type="Gene3D" id="3.10.105.10">
    <property type="entry name" value="Dipeptide-binding Protein, Domain 3"/>
    <property type="match status" value="1"/>
</dbReference>
<evidence type="ECO:0000256" key="6">
    <source>
        <dbReference type="ARBA" id="ARBA00022729"/>
    </source>
</evidence>
<dbReference type="CDD" id="cd08499">
    <property type="entry name" value="PBP2_Ylib_like"/>
    <property type="match status" value="1"/>
</dbReference>
<dbReference type="GO" id="GO:0043190">
    <property type="term" value="C:ATP-binding cassette (ABC) transporter complex"/>
    <property type="evidence" value="ECO:0007669"/>
    <property type="project" value="InterPro"/>
</dbReference>
<sequence length="516" mass="57627">MKHRISATLLQAALAFAVGLGAAQVAQAQDTTAVFAVNNTFSSLDPYDTNATLDLSVCKSFYQGLYTFDKDLKVTPQLADSYEIANAGLVYIFKLKKGIKFHDGSDFNASVVKAMFDRVTNPENKLKRYNLFSNIDSTTVIDDATVRITLKRPFSAFINQLAHPSAVMISPAALAKYGKEIGMNPVGTGPFKFVEWKQPDYMKVVKFDGYWKKGLPKIDGIIWKPVTDNNTRTAMVQTGEAHFTAPVPYEQAENMAKNPKLDLVSYPGIFAYYMSMNTQKRPFNDVRVRHAINYAINKQALAKVVFYGYAEPAQGPVPIGVDFATKTGSYDFNPAKARELLKAAGYPNGFETELWSANNSTTQKATQFLQQQLAQVGIKARITLLETGQRVQQLENVQKPEDAAVRLNFGGWSASTGEADWALRPLFATEAQPPRLQNFAYYSNKEFDDLLYEALGSSDRAKKTHAYRQAQEMVHKDAPWAFLVTTKVAYAKAKNLKGVYQMPDNSFFYEDVEFTK</sequence>
<dbReference type="PANTHER" id="PTHR30290">
    <property type="entry name" value="PERIPLASMIC BINDING COMPONENT OF ABC TRANSPORTER"/>
    <property type="match status" value="1"/>
</dbReference>
<dbReference type="AlphaFoldDB" id="A0A4R6QFL3"/>
<evidence type="ECO:0000313" key="10">
    <source>
        <dbReference type="EMBL" id="TDP61275.1"/>
    </source>
</evidence>
<dbReference type="PIRSF" id="PIRSF002741">
    <property type="entry name" value="MppA"/>
    <property type="match status" value="1"/>
</dbReference>
<protein>
    <recommendedName>
        <fullName evidence="4">Glutathione-binding protein GsiB</fullName>
    </recommendedName>
</protein>
<dbReference type="InterPro" id="IPR030678">
    <property type="entry name" value="Peptide/Ni-bd"/>
</dbReference>
<evidence type="ECO:0000259" key="9">
    <source>
        <dbReference type="Pfam" id="PF00496"/>
    </source>
</evidence>
<dbReference type="NCBIfam" id="NF011942">
    <property type="entry name" value="PRK15413.1"/>
    <property type="match status" value="1"/>
</dbReference>
<feature type="domain" description="Solute-binding protein family 5" evidence="9">
    <location>
        <begin position="73"/>
        <end position="429"/>
    </location>
</feature>
<feature type="chain" id="PRO_5020221352" description="Glutathione-binding protein GsiB" evidence="8">
    <location>
        <begin position="29"/>
        <end position="516"/>
    </location>
</feature>
<evidence type="ECO:0000256" key="8">
    <source>
        <dbReference type="SAM" id="SignalP"/>
    </source>
</evidence>
<evidence type="ECO:0000256" key="2">
    <source>
        <dbReference type="ARBA" id="ARBA00004418"/>
    </source>
</evidence>
<dbReference type="InParanoid" id="A0A4R6QFL3"/>
<dbReference type="RefSeq" id="WP_133703789.1">
    <property type="nucleotide sequence ID" value="NZ_SNXS01000014.1"/>
</dbReference>
<organism evidence="10 11">
    <name type="scientific">Roseateles toxinivorans</name>
    <dbReference type="NCBI Taxonomy" id="270368"/>
    <lineage>
        <taxon>Bacteria</taxon>
        <taxon>Pseudomonadati</taxon>
        <taxon>Pseudomonadota</taxon>
        <taxon>Betaproteobacteria</taxon>
        <taxon>Burkholderiales</taxon>
        <taxon>Sphaerotilaceae</taxon>
        <taxon>Roseateles</taxon>
    </lineage>
</organism>
<dbReference type="EMBL" id="SNXS01000014">
    <property type="protein sequence ID" value="TDP61275.1"/>
    <property type="molecule type" value="Genomic_DNA"/>
</dbReference>
<comment type="caution">
    <text evidence="10">The sequence shown here is derived from an EMBL/GenBank/DDBJ whole genome shotgun (WGS) entry which is preliminary data.</text>
</comment>